<proteinExistence type="predicted"/>
<keyword evidence="3" id="KW-1185">Reference proteome</keyword>
<gene>
    <name evidence="2" type="ORF">O4J56_08115</name>
</gene>
<organism evidence="2 3">
    <name type="scientific">Nocardiopsis endophytica</name>
    <dbReference type="NCBI Taxonomy" id="3018445"/>
    <lineage>
        <taxon>Bacteria</taxon>
        <taxon>Bacillati</taxon>
        <taxon>Actinomycetota</taxon>
        <taxon>Actinomycetes</taxon>
        <taxon>Streptosporangiales</taxon>
        <taxon>Nocardiopsidaceae</taxon>
        <taxon>Nocardiopsis</taxon>
    </lineage>
</organism>
<reference evidence="2 3" key="1">
    <citation type="submission" date="2023-01" db="EMBL/GenBank/DDBJ databases">
        <title>Draft genome sequence of Nocardiopsis sp. RSe5-2 isolated from halophytes.</title>
        <authorList>
            <person name="Duangmal K."/>
            <person name="Chantavorakit T."/>
        </authorList>
    </citation>
    <scope>NUCLEOTIDE SEQUENCE [LARGE SCALE GENOMIC DNA]</scope>
    <source>
        <strain evidence="2 3">RSe5-2</strain>
    </source>
</reference>
<evidence type="ECO:0000313" key="3">
    <source>
        <dbReference type="Proteomes" id="UP001527866"/>
    </source>
</evidence>
<feature type="transmembrane region" description="Helical" evidence="1">
    <location>
        <begin position="86"/>
        <end position="119"/>
    </location>
</feature>
<accession>A0ABT4U2L0</accession>
<protein>
    <submittedName>
        <fullName evidence="2">Uncharacterized protein</fullName>
    </submittedName>
</protein>
<keyword evidence="1" id="KW-0472">Membrane</keyword>
<feature type="transmembrane region" description="Helical" evidence="1">
    <location>
        <begin position="158"/>
        <end position="178"/>
    </location>
</feature>
<comment type="caution">
    <text evidence="2">The sequence shown here is derived from an EMBL/GenBank/DDBJ whole genome shotgun (WGS) entry which is preliminary data.</text>
</comment>
<evidence type="ECO:0000313" key="2">
    <source>
        <dbReference type="EMBL" id="MDA2810597.1"/>
    </source>
</evidence>
<dbReference type="RefSeq" id="WP_270684811.1">
    <property type="nucleotide sequence ID" value="NZ_JAQFWQ010000016.1"/>
</dbReference>
<name>A0ABT4U2L0_9ACTN</name>
<evidence type="ECO:0000256" key="1">
    <source>
        <dbReference type="SAM" id="Phobius"/>
    </source>
</evidence>
<dbReference type="Proteomes" id="UP001527866">
    <property type="component" value="Unassembled WGS sequence"/>
</dbReference>
<dbReference type="EMBL" id="JAQFWQ010000016">
    <property type="protein sequence ID" value="MDA2810597.1"/>
    <property type="molecule type" value="Genomic_DNA"/>
</dbReference>
<feature type="transmembrane region" description="Helical" evidence="1">
    <location>
        <begin position="41"/>
        <end position="66"/>
    </location>
</feature>
<sequence length="188" mass="19004">MGHPQPQGRPVWALPPTNAPLGDAADAPDTPTPMPVVIARILLWAQGAAAALAVLLGLAGLALLVFVADSPLGGAEPPADFFDALAAIGVAIVILVVGIVAVAFGVVAFGVMVPTLVLAARFGRRSRGVRVGTLVLEGIVCGVFLLAMVSAAVDGETVPVLTLLPLAALSGTVFGLLLTPQAAHHFRF</sequence>
<keyword evidence="1" id="KW-0812">Transmembrane</keyword>
<feature type="transmembrane region" description="Helical" evidence="1">
    <location>
        <begin position="131"/>
        <end position="152"/>
    </location>
</feature>
<keyword evidence="1" id="KW-1133">Transmembrane helix</keyword>